<evidence type="ECO:0000313" key="2">
    <source>
        <dbReference type="Proteomes" id="UP001497535"/>
    </source>
</evidence>
<sequence>MFKRKIGDKKLQKKKTTGQIMIYTTQGILHRSKFAGFDMDCTSIKTKFGRVFPPNNDDLQF</sequence>
<reference evidence="1" key="1">
    <citation type="submission" date="2023-11" db="EMBL/GenBank/DDBJ databases">
        <authorList>
            <person name="Poullet M."/>
        </authorList>
    </citation>
    <scope>NUCLEOTIDE SEQUENCE</scope>
    <source>
        <strain evidence="1">E1834</strain>
    </source>
</reference>
<comment type="caution">
    <text evidence="1">The sequence shown here is derived from an EMBL/GenBank/DDBJ whole genome shotgun (WGS) entry which is preliminary data.</text>
</comment>
<evidence type="ECO:0000313" key="1">
    <source>
        <dbReference type="EMBL" id="CAK5107990.1"/>
    </source>
</evidence>
<protein>
    <submittedName>
        <fullName evidence="1">Uncharacterized protein</fullName>
    </submittedName>
</protein>
<name>A0ACB1AZS8_MELEN</name>
<dbReference type="EMBL" id="CAVMJV010000127">
    <property type="protein sequence ID" value="CAK5107990.1"/>
    <property type="molecule type" value="Genomic_DNA"/>
</dbReference>
<accession>A0ACB1AZS8</accession>
<dbReference type="Proteomes" id="UP001497535">
    <property type="component" value="Unassembled WGS sequence"/>
</dbReference>
<gene>
    <name evidence="1" type="ORF">MENTE1834_LOCUS43837</name>
</gene>
<organism evidence="1 2">
    <name type="scientific">Meloidogyne enterolobii</name>
    <name type="common">Root-knot nematode worm</name>
    <name type="synonym">Meloidogyne mayaguensis</name>
    <dbReference type="NCBI Taxonomy" id="390850"/>
    <lineage>
        <taxon>Eukaryota</taxon>
        <taxon>Metazoa</taxon>
        <taxon>Ecdysozoa</taxon>
        <taxon>Nematoda</taxon>
        <taxon>Chromadorea</taxon>
        <taxon>Rhabditida</taxon>
        <taxon>Tylenchina</taxon>
        <taxon>Tylenchomorpha</taxon>
        <taxon>Tylenchoidea</taxon>
        <taxon>Meloidogynidae</taxon>
        <taxon>Meloidogyninae</taxon>
        <taxon>Meloidogyne</taxon>
    </lineage>
</organism>
<proteinExistence type="predicted"/>
<keyword evidence="2" id="KW-1185">Reference proteome</keyword>